<dbReference type="PANTHER" id="PTHR34351:SF1">
    <property type="entry name" value="SLR1927 PROTEIN"/>
    <property type="match status" value="1"/>
</dbReference>
<comment type="caution">
    <text evidence="3">The sequence shown here is derived from an EMBL/GenBank/DDBJ whole genome shotgun (WGS) entry which is preliminary data.</text>
</comment>
<dbReference type="EMBL" id="JACHMI010000001">
    <property type="protein sequence ID" value="MBB6548283.1"/>
    <property type="molecule type" value="Genomic_DNA"/>
</dbReference>
<dbReference type="PANTHER" id="PTHR34351">
    <property type="entry name" value="SLR1927 PROTEIN-RELATED"/>
    <property type="match status" value="1"/>
</dbReference>
<evidence type="ECO:0000259" key="2">
    <source>
        <dbReference type="Pfam" id="PF01882"/>
    </source>
</evidence>
<reference evidence="3 4" key="1">
    <citation type="submission" date="2020-08" db="EMBL/GenBank/DDBJ databases">
        <title>Sequencing the genomes of 1000 actinobacteria strains.</title>
        <authorList>
            <person name="Klenk H.-P."/>
        </authorList>
    </citation>
    <scope>NUCLEOTIDE SEQUENCE [LARGE SCALE GENOMIC DNA]</scope>
    <source>
        <strain evidence="3 4">DSM 43768</strain>
    </source>
</reference>
<evidence type="ECO:0000313" key="4">
    <source>
        <dbReference type="Proteomes" id="UP000565579"/>
    </source>
</evidence>
<gene>
    <name evidence="3" type="ORF">HD593_003078</name>
</gene>
<feature type="transmembrane region" description="Helical" evidence="1">
    <location>
        <begin position="25"/>
        <end position="50"/>
    </location>
</feature>
<dbReference type="RefSeq" id="WP_221524773.1">
    <property type="nucleotide sequence ID" value="NZ_JACHMI010000001.1"/>
</dbReference>
<dbReference type="InterPro" id="IPR002881">
    <property type="entry name" value="DUF58"/>
</dbReference>
<name>A0A7X0NRG3_9ACTN</name>
<keyword evidence="1" id="KW-1133">Transmembrane helix</keyword>
<accession>A0A7X0NRG3</accession>
<evidence type="ECO:0000313" key="3">
    <source>
        <dbReference type="EMBL" id="MBB6548283.1"/>
    </source>
</evidence>
<keyword evidence="1" id="KW-0812">Transmembrane</keyword>
<feature type="transmembrane region" description="Helical" evidence="1">
    <location>
        <begin position="56"/>
        <end position="74"/>
    </location>
</feature>
<proteinExistence type="predicted"/>
<protein>
    <submittedName>
        <fullName evidence="3">Uncharacterized protein (DUF58 family)</fullName>
    </submittedName>
</protein>
<dbReference type="Proteomes" id="UP000565579">
    <property type="component" value="Unassembled WGS sequence"/>
</dbReference>
<sequence>MHPAQAPRTPPTGAQPPASALRGRLAGVLTPLGWGTLAGAVVLYAAGFALGYPEPVVLATGAVLALAGALAWTAPKPLLEVRREVTPLKVPRGEAAVAVLTVTNLGRRGLSGLRAQDRIGASEHTVDLPRLPKGAVRTVSYPLPTDTRGEIPVGPLVLVRADPFGLTRRLREYGRPVTLLVRPRTVALPVPPSGKAHHLEGPASDNAPAGTVTFHTLREYVLGDDLRHVHWRSSARTGTLMVRQFIDASLPTTTVLLDTRGLTEPAVDAAASAAVAAARAGFPVRVVTGDGPLPDTKTDAETVLDRLALVRPGTSGVTEALRTARGGGSLVLVTADPSEAGRIAGARRRFDRVICVYVGPGPAPAGPPGVTVVPITSLDELPAAWSSR</sequence>
<evidence type="ECO:0000256" key="1">
    <source>
        <dbReference type="SAM" id="Phobius"/>
    </source>
</evidence>
<keyword evidence="1" id="KW-0472">Membrane</keyword>
<dbReference type="AlphaFoldDB" id="A0A7X0NRG3"/>
<feature type="domain" description="DUF58" evidence="2">
    <location>
        <begin position="217"/>
        <end position="260"/>
    </location>
</feature>
<keyword evidence="4" id="KW-1185">Reference proteome</keyword>
<dbReference type="Pfam" id="PF01882">
    <property type="entry name" value="DUF58"/>
    <property type="match status" value="1"/>
</dbReference>
<organism evidence="3 4">
    <name type="scientific">Nonomuraea rubra</name>
    <dbReference type="NCBI Taxonomy" id="46180"/>
    <lineage>
        <taxon>Bacteria</taxon>
        <taxon>Bacillati</taxon>
        <taxon>Actinomycetota</taxon>
        <taxon>Actinomycetes</taxon>
        <taxon>Streptosporangiales</taxon>
        <taxon>Streptosporangiaceae</taxon>
        <taxon>Nonomuraea</taxon>
    </lineage>
</organism>